<organism evidence="2 3">
    <name type="scientific">Variovorax ureilyticus</name>
    <dbReference type="NCBI Taxonomy" id="1836198"/>
    <lineage>
        <taxon>Bacteria</taxon>
        <taxon>Pseudomonadati</taxon>
        <taxon>Pseudomonadota</taxon>
        <taxon>Betaproteobacteria</taxon>
        <taxon>Burkholderiales</taxon>
        <taxon>Comamonadaceae</taxon>
        <taxon>Variovorax</taxon>
    </lineage>
</organism>
<dbReference type="EMBL" id="JBBKZU010000008">
    <property type="protein sequence ID" value="MEJ8813228.1"/>
    <property type="molecule type" value="Genomic_DNA"/>
</dbReference>
<keyword evidence="1" id="KW-1133">Transmembrane helix</keyword>
<reference evidence="2 3" key="1">
    <citation type="submission" date="2024-03" db="EMBL/GenBank/DDBJ databases">
        <title>Novel species of the genus Variovorax.</title>
        <authorList>
            <person name="Liu Q."/>
            <person name="Xin Y.-H."/>
        </authorList>
    </citation>
    <scope>NUCLEOTIDE SEQUENCE [LARGE SCALE GENOMIC DNA]</scope>
    <source>
        <strain evidence="2 3">KACC 18899</strain>
    </source>
</reference>
<keyword evidence="1" id="KW-0812">Transmembrane</keyword>
<proteinExistence type="predicted"/>
<dbReference type="InterPro" id="IPR018687">
    <property type="entry name" value="DUF2177_membr"/>
</dbReference>
<protein>
    <submittedName>
        <fullName evidence="2">DUF2177 family protein</fullName>
    </submittedName>
</protein>
<feature type="transmembrane region" description="Helical" evidence="1">
    <location>
        <begin position="113"/>
        <end position="132"/>
    </location>
</feature>
<dbReference type="RefSeq" id="WP_340358471.1">
    <property type="nucleotide sequence ID" value="NZ_JBBKZU010000008.1"/>
</dbReference>
<gene>
    <name evidence="2" type="ORF">WKW77_19230</name>
</gene>
<evidence type="ECO:0000313" key="3">
    <source>
        <dbReference type="Proteomes" id="UP001365846"/>
    </source>
</evidence>
<name>A0ABU8VHU2_9BURK</name>
<evidence type="ECO:0000313" key="2">
    <source>
        <dbReference type="EMBL" id="MEJ8813228.1"/>
    </source>
</evidence>
<feature type="transmembrane region" description="Helical" evidence="1">
    <location>
        <begin position="78"/>
        <end position="93"/>
    </location>
</feature>
<evidence type="ECO:0000256" key="1">
    <source>
        <dbReference type="SAM" id="Phobius"/>
    </source>
</evidence>
<feature type="transmembrane region" description="Helical" evidence="1">
    <location>
        <begin position="45"/>
        <end position="66"/>
    </location>
</feature>
<keyword evidence="3" id="KW-1185">Reference proteome</keyword>
<accession>A0ABU8VHU2</accession>
<sequence>MSVRQFAVAWLAAALAMLALDAMWLTLMADRLYRPAIGHLMAEQFAVLPAIAFYAVYLTGVVVFAVAPGLAVGRWQVAMLRGAIFGLVAYATYDLTNQATLARWAWHVTVADLAWGTCLTAIAAVAGCGAAMKWGRPSAGGW</sequence>
<comment type="caution">
    <text evidence="2">The sequence shown here is derived from an EMBL/GenBank/DDBJ whole genome shotgun (WGS) entry which is preliminary data.</text>
</comment>
<dbReference type="Pfam" id="PF09945">
    <property type="entry name" value="DUF2177"/>
    <property type="match status" value="1"/>
</dbReference>
<dbReference type="Proteomes" id="UP001365846">
    <property type="component" value="Unassembled WGS sequence"/>
</dbReference>
<keyword evidence="1" id="KW-0472">Membrane</keyword>